<keyword evidence="3" id="KW-1185">Reference proteome</keyword>
<dbReference type="Gene3D" id="3.30.300.100">
    <property type="entry name" value="MTH677-like"/>
    <property type="match status" value="1"/>
</dbReference>
<dbReference type="RefSeq" id="WP_158082518.1">
    <property type="nucleotide sequence ID" value="NZ_JXMW01000005.1"/>
</dbReference>
<dbReference type="SUPFAM" id="SSF110783">
    <property type="entry name" value="Hypothetical protein MTH677"/>
    <property type="match status" value="1"/>
</dbReference>
<evidence type="ECO:0000313" key="3">
    <source>
        <dbReference type="Proteomes" id="UP000191661"/>
    </source>
</evidence>
<comment type="similarity">
    <text evidence="1">Belongs to the UPF0440 family.</text>
</comment>
<dbReference type="Pfam" id="PF11419">
    <property type="entry name" value="DUF3194"/>
    <property type="match status" value="1"/>
</dbReference>
<gene>
    <name evidence="2" type="ORF">MBBAR_5c00440</name>
</gene>
<name>A0A1V6N3G4_METAZ</name>
<evidence type="ECO:0000256" key="1">
    <source>
        <dbReference type="ARBA" id="ARBA00008515"/>
    </source>
</evidence>
<dbReference type="AlphaFoldDB" id="A0A1V6N3G4"/>
<dbReference type="OrthoDB" id="70168at2157"/>
<accession>A0A1V6N3G4</accession>
<comment type="caution">
    <text evidence="2">The sequence shown here is derived from an EMBL/GenBank/DDBJ whole genome shotgun (WGS) entry which is preliminary data.</text>
</comment>
<dbReference type="InterPro" id="IPR035954">
    <property type="entry name" value="MTH677-like_sf"/>
</dbReference>
<evidence type="ECO:0008006" key="4">
    <source>
        <dbReference type="Google" id="ProtNLM"/>
    </source>
</evidence>
<proteinExistence type="inferred from homology"/>
<sequence length="94" mass="10916">MNKLKKLSQEDLDVISQYFSDKANEIILSKVPSKEVLDFDLQIDASYDDEELDVNIDVNIALDELSKIKNDDIELAIEEAYNQLDVFIDENYRE</sequence>
<evidence type="ECO:0000313" key="2">
    <source>
        <dbReference type="EMBL" id="OQD59201.1"/>
    </source>
</evidence>
<dbReference type="EMBL" id="JXMW01000005">
    <property type="protein sequence ID" value="OQD59201.1"/>
    <property type="molecule type" value="Genomic_DNA"/>
</dbReference>
<dbReference type="Proteomes" id="UP000191661">
    <property type="component" value="Unassembled WGS sequence"/>
</dbReference>
<reference evidence="2 3" key="1">
    <citation type="submission" date="2014-12" db="EMBL/GenBank/DDBJ databases">
        <title>Genome sequence of Methanobrevibacter arboriphilicus DH1, DSM1125.</title>
        <authorList>
            <person name="Poehlein A."/>
            <person name="Thauer R.K."/>
            <person name="Seedorf H."/>
            <person name="Daniel R."/>
        </authorList>
    </citation>
    <scope>NUCLEOTIDE SEQUENCE [LARGE SCALE GENOMIC DNA]</scope>
    <source>
        <strain evidence="2 3">DH1</strain>
    </source>
</reference>
<protein>
    <recommendedName>
        <fullName evidence="4">DUF3194 domain-containing protein</fullName>
    </recommendedName>
</protein>
<dbReference type="InterPro" id="IPR024502">
    <property type="entry name" value="DUF3194"/>
</dbReference>
<organism evidence="2 3">
    <name type="scientific">Methanobrevibacter arboriphilus JCM 13429 = DSM 1125</name>
    <dbReference type="NCBI Taxonomy" id="1300164"/>
    <lineage>
        <taxon>Archaea</taxon>
        <taxon>Methanobacteriati</taxon>
        <taxon>Methanobacteriota</taxon>
        <taxon>Methanomada group</taxon>
        <taxon>Methanobacteria</taxon>
        <taxon>Methanobacteriales</taxon>
        <taxon>Methanobacteriaceae</taxon>
        <taxon>Methanobrevibacter</taxon>
    </lineage>
</organism>